<name>A0A084GH17_PSEDA</name>
<feature type="region of interest" description="Disordered" evidence="1">
    <location>
        <begin position="1"/>
        <end position="108"/>
    </location>
</feature>
<evidence type="ECO:0008006" key="4">
    <source>
        <dbReference type="Google" id="ProtNLM"/>
    </source>
</evidence>
<sequence>MVNVANPNIKSKLRQSNRAAKLRKIAQKRSAAAKHGADRVSKADTKRGARPGLLPTSGPRAPISAKKRRKLERKLGYAAKRRMEAEGEVDMKGEGEKEEEMEVEGQIE</sequence>
<accession>A0A084GH17</accession>
<gene>
    <name evidence="2" type="ORF">SAPIO_CDS0454</name>
</gene>
<dbReference type="HOGENOM" id="CLU_148217_0_0_1"/>
<feature type="compositionally biased region" description="Polar residues" evidence="1">
    <location>
        <begin position="1"/>
        <end position="10"/>
    </location>
</feature>
<evidence type="ECO:0000313" key="2">
    <source>
        <dbReference type="EMBL" id="KEZ46629.1"/>
    </source>
</evidence>
<feature type="compositionally biased region" description="Basic and acidic residues" evidence="1">
    <location>
        <begin position="35"/>
        <end position="47"/>
    </location>
</feature>
<feature type="compositionally biased region" description="Basic residues" evidence="1">
    <location>
        <begin position="11"/>
        <end position="27"/>
    </location>
</feature>
<dbReference type="RefSeq" id="XP_016646428.1">
    <property type="nucleotide sequence ID" value="XM_016783228.1"/>
</dbReference>
<dbReference type="GeneID" id="27718606"/>
<dbReference type="OrthoDB" id="5422107at2759"/>
<dbReference type="VEuPathDB" id="FungiDB:SAPIO_CDS0454"/>
<protein>
    <recommendedName>
        <fullName evidence="4">Ribosome biogenesis protein ALB1</fullName>
    </recommendedName>
</protein>
<keyword evidence="3" id="KW-1185">Reference proteome</keyword>
<proteinExistence type="predicted"/>
<feature type="compositionally biased region" description="Acidic residues" evidence="1">
    <location>
        <begin position="96"/>
        <end position="108"/>
    </location>
</feature>
<dbReference type="AlphaFoldDB" id="A0A084GH17"/>
<dbReference type="KEGG" id="sapo:SAPIO_CDS0454"/>
<evidence type="ECO:0000313" key="3">
    <source>
        <dbReference type="Proteomes" id="UP000028545"/>
    </source>
</evidence>
<reference evidence="2 3" key="1">
    <citation type="journal article" date="2014" name="Genome Announc.">
        <title>Draft genome sequence of the pathogenic fungus Scedosporium apiospermum.</title>
        <authorList>
            <person name="Vandeputte P."/>
            <person name="Ghamrawi S."/>
            <person name="Rechenmann M."/>
            <person name="Iltis A."/>
            <person name="Giraud S."/>
            <person name="Fleury M."/>
            <person name="Thornton C."/>
            <person name="Delhaes L."/>
            <person name="Meyer W."/>
            <person name="Papon N."/>
            <person name="Bouchara J.P."/>
        </authorList>
    </citation>
    <scope>NUCLEOTIDE SEQUENCE [LARGE SCALE GENOMIC DNA]</scope>
    <source>
        <strain evidence="2 3">IHEM 14462</strain>
    </source>
</reference>
<organism evidence="2 3">
    <name type="scientific">Pseudallescheria apiosperma</name>
    <name type="common">Scedosporium apiospermum</name>
    <dbReference type="NCBI Taxonomy" id="563466"/>
    <lineage>
        <taxon>Eukaryota</taxon>
        <taxon>Fungi</taxon>
        <taxon>Dikarya</taxon>
        <taxon>Ascomycota</taxon>
        <taxon>Pezizomycotina</taxon>
        <taxon>Sordariomycetes</taxon>
        <taxon>Hypocreomycetidae</taxon>
        <taxon>Microascales</taxon>
        <taxon>Microascaceae</taxon>
        <taxon>Scedosporium</taxon>
    </lineage>
</organism>
<feature type="compositionally biased region" description="Basic and acidic residues" evidence="1">
    <location>
        <begin position="81"/>
        <end position="95"/>
    </location>
</feature>
<dbReference type="OMA" id="QRKNAIN"/>
<comment type="caution">
    <text evidence="2">The sequence shown here is derived from an EMBL/GenBank/DDBJ whole genome shotgun (WGS) entry which is preliminary data.</text>
</comment>
<dbReference type="Proteomes" id="UP000028545">
    <property type="component" value="Unassembled WGS sequence"/>
</dbReference>
<dbReference type="EMBL" id="JOWA01000022">
    <property type="protein sequence ID" value="KEZ46629.1"/>
    <property type="molecule type" value="Genomic_DNA"/>
</dbReference>
<evidence type="ECO:0000256" key="1">
    <source>
        <dbReference type="SAM" id="MobiDB-lite"/>
    </source>
</evidence>